<dbReference type="RefSeq" id="WP_348261178.1">
    <property type="nucleotide sequence ID" value="NZ_CP121196.1"/>
</dbReference>
<sequence>MNPRGGRLLVLLGMAISCLAVASYSEQAPSIRRASFTSPDGLFRFFYPSDFEVCTPGRIEPCIHSYIPACDQDAIVCVVYPAKQFKETSFGAAAFEVRELRTDRETMTADVCVTPYPSKSSAGVSEWPEYLISARQPAKVIGGVLFVHGIKVEGAMSHSSSVDLYRTFHGGRCFELSVSQSGTDPHAFDPPKQGLTAQQQKKVDGSMNQIVQSFRFIK</sequence>
<feature type="signal peptide" evidence="1">
    <location>
        <begin position="1"/>
        <end position="22"/>
    </location>
</feature>
<accession>A0AAU7DFB1</accession>
<proteinExistence type="predicted"/>
<evidence type="ECO:0000256" key="1">
    <source>
        <dbReference type="SAM" id="SignalP"/>
    </source>
</evidence>
<name>A0AAU7DFB1_9BACT</name>
<reference evidence="2" key="1">
    <citation type="submission" date="2023-03" db="EMBL/GenBank/DDBJ databases">
        <title>Edaphobacter sp.</title>
        <authorList>
            <person name="Huber K.J."/>
            <person name="Papendorf J."/>
            <person name="Pilke C."/>
            <person name="Bunk B."/>
            <person name="Sproeer C."/>
            <person name="Pester M."/>
        </authorList>
    </citation>
    <scope>NUCLEOTIDE SEQUENCE</scope>
    <source>
        <strain evidence="2">DSM 110680</strain>
    </source>
</reference>
<gene>
    <name evidence="2" type="ORF">P8935_15385</name>
</gene>
<protein>
    <submittedName>
        <fullName evidence="2">Uncharacterized protein</fullName>
    </submittedName>
</protein>
<keyword evidence="1" id="KW-0732">Signal</keyword>
<evidence type="ECO:0000313" key="2">
    <source>
        <dbReference type="EMBL" id="XBH15948.1"/>
    </source>
</evidence>
<dbReference type="PROSITE" id="PS51257">
    <property type="entry name" value="PROKAR_LIPOPROTEIN"/>
    <property type="match status" value="1"/>
</dbReference>
<feature type="chain" id="PRO_5043335810" evidence="1">
    <location>
        <begin position="23"/>
        <end position="218"/>
    </location>
</feature>
<organism evidence="2">
    <name type="scientific">Telmatobacter sp. DSM 110680</name>
    <dbReference type="NCBI Taxonomy" id="3036704"/>
    <lineage>
        <taxon>Bacteria</taxon>
        <taxon>Pseudomonadati</taxon>
        <taxon>Acidobacteriota</taxon>
        <taxon>Terriglobia</taxon>
        <taxon>Terriglobales</taxon>
        <taxon>Acidobacteriaceae</taxon>
        <taxon>Telmatobacter</taxon>
    </lineage>
</organism>
<dbReference type="EMBL" id="CP121196">
    <property type="protein sequence ID" value="XBH15948.1"/>
    <property type="molecule type" value="Genomic_DNA"/>
</dbReference>
<dbReference type="AlphaFoldDB" id="A0AAU7DFB1"/>